<evidence type="ECO:0000313" key="2">
    <source>
        <dbReference type="Proteomes" id="UP000289166"/>
    </source>
</evidence>
<organism evidence="1 2">
    <name type="scientific">Acetivibrio mesophilus</name>
    <dbReference type="NCBI Taxonomy" id="2487273"/>
    <lineage>
        <taxon>Bacteria</taxon>
        <taxon>Bacillati</taxon>
        <taxon>Bacillota</taxon>
        <taxon>Clostridia</taxon>
        <taxon>Eubacteriales</taxon>
        <taxon>Oscillospiraceae</taxon>
        <taxon>Acetivibrio</taxon>
    </lineage>
</organism>
<reference evidence="2" key="1">
    <citation type="submission" date="2018-11" db="EMBL/GenBank/DDBJ databases">
        <title>Genome sequencing of a novel mesophilic and cellulolytic organism within the genus Hungateiclostridium.</title>
        <authorList>
            <person name="Rettenmaier R."/>
            <person name="Liebl W."/>
            <person name="Zverlov V."/>
        </authorList>
    </citation>
    <scope>NUCLEOTIDE SEQUENCE [LARGE SCALE GENOMIC DNA]</scope>
    <source>
        <strain evidence="2">N2K1</strain>
    </source>
</reference>
<dbReference type="InterPro" id="IPR016024">
    <property type="entry name" value="ARM-type_fold"/>
</dbReference>
<protein>
    <submittedName>
        <fullName evidence="1">SufBD protein</fullName>
    </submittedName>
</protein>
<dbReference type="RefSeq" id="WP_069194619.1">
    <property type="nucleotide sequence ID" value="NZ_RLII01000001.1"/>
</dbReference>
<dbReference type="Proteomes" id="UP000289166">
    <property type="component" value="Unassembled WGS sequence"/>
</dbReference>
<dbReference type="EMBL" id="RLII01000001">
    <property type="protein sequence ID" value="RXE60632.1"/>
    <property type="molecule type" value="Genomic_DNA"/>
</dbReference>
<dbReference type="SUPFAM" id="SSF48371">
    <property type="entry name" value="ARM repeat"/>
    <property type="match status" value="1"/>
</dbReference>
<sequence length="143" mass="16330">MSDIIALLQDRDDKKAFALTKEICAKSAASDEYYVYFDEFIGLLTSKSSYVRTRGFLLACSQARWDENGKLAGAMSSMLTLLNDEKPTVVRQCLGALREVVLYRPELCDTIKAEVERIDLSKYKDSMSPLIKKDMYELMKMMK</sequence>
<keyword evidence="2" id="KW-1185">Reference proteome</keyword>
<proteinExistence type="predicted"/>
<gene>
    <name evidence="1" type="ORF">EFD62_01530</name>
</gene>
<dbReference type="InterPro" id="IPR011989">
    <property type="entry name" value="ARM-like"/>
</dbReference>
<dbReference type="OrthoDB" id="1951221at2"/>
<accession>A0A4Q0IBZ0</accession>
<name>A0A4Q0IBZ0_9FIRM</name>
<dbReference type="Gene3D" id="1.25.10.10">
    <property type="entry name" value="Leucine-rich Repeat Variant"/>
    <property type="match status" value="1"/>
</dbReference>
<dbReference type="AlphaFoldDB" id="A0A4Q0IBZ0"/>
<comment type="caution">
    <text evidence="1">The sequence shown here is derived from an EMBL/GenBank/DDBJ whole genome shotgun (WGS) entry which is preliminary data.</text>
</comment>
<evidence type="ECO:0000313" key="1">
    <source>
        <dbReference type="EMBL" id="RXE60632.1"/>
    </source>
</evidence>